<reference evidence="1 2" key="1">
    <citation type="submission" date="2023-02" db="EMBL/GenBank/DDBJ databases">
        <title>Genome sequence of Sphingomonas naphthae.</title>
        <authorList>
            <person name="Kim S."/>
            <person name="Heo J."/>
            <person name="Kwon S.-W."/>
        </authorList>
    </citation>
    <scope>NUCLEOTIDE SEQUENCE [LARGE SCALE GENOMIC DNA]</scope>
    <source>
        <strain evidence="1 2">KACC 18716</strain>
    </source>
</reference>
<organism evidence="1 2">
    <name type="scientific">Sphingomonas naphthae</name>
    <dbReference type="NCBI Taxonomy" id="1813468"/>
    <lineage>
        <taxon>Bacteria</taxon>
        <taxon>Pseudomonadati</taxon>
        <taxon>Pseudomonadota</taxon>
        <taxon>Alphaproteobacteria</taxon>
        <taxon>Sphingomonadales</taxon>
        <taxon>Sphingomonadaceae</taxon>
        <taxon>Sphingomonas</taxon>
    </lineage>
</organism>
<proteinExistence type="predicted"/>
<dbReference type="Proteomes" id="UP001220395">
    <property type="component" value="Chromosome"/>
</dbReference>
<evidence type="ECO:0000313" key="1">
    <source>
        <dbReference type="EMBL" id="WCT73673.1"/>
    </source>
</evidence>
<dbReference type="NCBIfam" id="TIGR01560">
    <property type="entry name" value="put_DNA_pack"/>
    <property type="match status" value="1"/>
</dbReference>
<dbReference type="Gene3D" id="1.10.3230.30">
    <property type="entry name" value="Phage gp6-like head-tail connector protein"/>
    <property type="match status" value="1"/>
</dbReference>
<dbReference type="NCBIfam" id="TIGR02215">
    <property type="entry name" value="phage_chp_gp8"/>
    <property type="match status" value="1"/>
</dbReference>
<name>A0ABY7TL30_9SPHN</name>
<dbReference type="InterPro" id="IPR006450">
    <property type="entry name" value="Phage_HK97_gp6-like"/>
</dbReference>
<keyword evidence="2" id="KW-1185">Reference proteome</keyword>
<gene>
    <name evidence="1" type="ORF">PQ455_00120</name>
</gene>
<dbReference type="EMBL" id="CP117411">
    <property type="protein sequence ID" value="WCT73673.1"/>
    <property type="molecule type" value="Genomic_DNA"/>
</dbReference>
<sequence length="169" mass="17870">MGEAVSLAAVKAYLRIEGDEDDDLLGRLIATAEGLCEGFIGQVLIRRAMTEEIAAPGWWHPLGVWPIVAITAVEEVTSSGAVALPVAAYAVDIDPRGDGLVRVTVPGIGRIRVTYTAGIAADAEALPAGLAQGIVRLVAHLHAHRDEADEAGPPAAVAALWRPWRRMRL</sequence>
<dbReference type="InterPro" id="IPR011738">
    <property type="entry name" value="Phage_CHP"/>
</dbReference>
<evidence type="ECO:0000313" key="2">
    <source>
        <dbReference type="Proteomes" id="UP001220395"/>
    </source>
</evidence>
<protein>
    <submittedName>
        <fullName evidence="1">Head-tail connector protein</fullName>
    </submittedName>
</protein>
<dbReference type="CDD" id="cd08054">
    <property type="entry name" value="gp6"/>
    <property type="match status" value="1"/>
</dbReference>
<dbReference type="RefSeq" id="WP_273688103.1">
    <property type="nucleotide sequence ID" value="NZ_CP117411.1"/>
</dbReference>
<dbReference type="Pfam" id="PF05135">
    <property type="entry name" value="Phage_connect_1"/>
    <property type="match status" value="1"/>
</dbReference>
<accession>A0ABY7TL30</accession>
<dbReference type="InterPro" id="IPR021146">
    <property type="entry name" value="Phage_gp6-like_head-tail"/>
</dbReference>